<dbReference type="PANTHER" id="PTHR24324">
    <property type="entry name" value="HOMEOBOX PROTEIN HHEX"/>
    <property type="match status" value="1"/>
</dbReference>
<feature type="compositionally biased region" description="Polar residues" evidence="6">
    <location>
        <begin position="352"/>
        <end position="361"/>
    </location>
</feature>
<keyword evidence="2 4" id="KW-0371">Homeobox</keyword>
<evidence type="ECO:0000313" key="8">
    <source>
        <dbReference type="EMBL" id="ODV96753.1"/>
    </source>
</evidence>
<dbReference type="GO" id="GO:0005634">
    <property type="term" value="C:nucleus"/>
    <property type="evidence" value="ECO:0007669"/>
    <property type="project" value="UniProtKB-SubCell"/>
</dbReference>
<dbReference type="STRING" id="669874.A0A1E4TYB4"/>
<comment type="subcellular location">
    <subcellularLocation>
        <location evidence="4 5">Nucleus</location>
    </subcellularLocation>
</comment>
<dbReference type="AlphaFoldDB" id="A0A1E4TYB4"/>
<gene>
    <name evidence="8" type="ORF">PACTADRAFT_1338</name>
</gene>
<sequence length="598" mass="66102">MSSSPQTQTMNNHSKSFHSFAATQSRINTSKNIRTLPPLSELLNHQNLHHRELKRSKSLPNSEQSVTSPARSYTTTDLIAHKLSPTESANTNRLTSFRLPSIDSLTSSIKVEKNSELMLAVSKTQQGDENQSIGTPPTPVKQQPQINENKNASNNNNSSGNKSITKQTDKRSFAFISHSPATFPSHEPSIDNAQLARRKRRRTSPNELSVLQQEFEIGHTPNRARRQVIASKVNMTEKAVQIWFQNKRQAIRKQKSSQTSTIMLPEKSELLGNSSDSTSPISSHSLQNTPTKFQMMTYNTNGNMTNSDNFATSPLVSSSPGFNGQAKAELTSYASNDCSSTLKRSSSKQEIESSPQNFESSQEAHDPKKYQPLPAQATWTVFTPAKYFPATPVRQLHTPANEISGTTMTFKLNKGVDNHHHAHHYSNKSTSASAIPSINNLTNNMLLPTPNQSCITNTPYSSSSVICHKTHSAADQTPTRTIIKPESNENVLKEELNDKSKNFQNNKVKFLTPFNSQSLSSSPSKIATTTKTSFANSGVTVVQTCAVFPKEQVNKKVLSDKNEQVPSSITKTTTIKKKGRGEDECIENLLSLRTGNWS</sequence>
<dbReference type="OrthoDB" id="6159439at2759"/>
<evidence type="ECO:0000313" key="9">
    <source>
        <dbReference type="Proteomes" id="UP000094236"/>
    </source>
</evidence>
<evidence type="ECO:0000256" key="2">
    <source>
        <dbReference type="ARBA" id="ARBA00023155"/>
    </source>
</evidence>
<dbReference type="PROSITE" id="PS00027">
    <property type="entry name" value="HOMEOBOX_1"/>
    <property type="match status" value="1"/>
</dbReference>
<evidence type="ECO:0000256" key="4">
    <source>
        <dbReference type="PROSITE-ProRule" id="PRU00108"/>
    </source>
</evidence>
<evidence type="ECO:0000256" key="6">
    <source>
        <dbReference type="SAM" id="MobiDB-lite"/>
    </source>
</evidence>
<evidence type="ECO:0000256" key="1">
    <source>
        <dbReference type="ARBA" id="ARBA00023125"/>
    </source>
</evidence>
<evidence type="ECO:0000256" key="3">
    <source>
        <dbReference type="ARBA" id="ARBA00023242"/>
    </source>
</evidence>
<dbReference type="InterPro" id="IPR051000">
    <property type="entry name" value="Homeobox_DNA-bind_prot"/>
</dbReference>
<evidence type="ECO:0000256" key="5">
    <source>
        <dbReference type="RuleBase" id="RU000682"/>
    </source>
</evidence>
<keyword evidence="1 4" id="KW-0238">DNA-binding</keyword>
<keyword evidence="9" id="KW-1185">Reference proteome</keyword>
<feature type="region of interest" description="Disordered" evidence="6">
    <location>
        <begin position="338"/>
        <end position="370"/>
    </location>
</feature>
<dbReference type="SMART" id="SM00389">
    <property type="entry name" value="HOX"/>
    <property type="match status" value="1"/>
</dbReference>
<dbReference type="PROSITE" id="PS50071">
    <property type="entry name" value="HOMEOBOX_2"/>
    <property type="match status" value="1"/>
</dbReference>
<dbReference type="GO" id="GO:0030154">
    <property type="term" value="P:cell differentiation"/>
    <property type="evidence" value="ECO:0007669"/>
    <property type="project" value="TreeGrafter"/>
</dbReference>
<dbReference type="Pfam" id="PF00046">
    <property type="entry name" value="Homeodomain"/>
    <property type="match status" value="1"/>
</dbReference>
<accession>A0A1E4TYB4</accession>
<dbReference type="InterPro" id="IPR017970">
    <property type="entry name" value="Homeobox_CS"/>
</dbReference>
<proteinExistence type="predicted"/>
<dbReference type="InterPro" id="IPR009057">
    <property type="entry name" value="Homeodomain-like_sf"/>
</dbReference>
<reference evidence="9" key="1">
    <citation type="submission" date="2016-05" db="EMBL/GenBank/DDBJ databases">
        <title>Comparative genomics of biotechnologically important yeasts.</title>
        <authorList>
            <consortium name="DOE Joint Genome Institute"/>
            <person name="Riley R."/>
            <person name="Haridas S."/>
            <person name="Wolfe K.H."/>
            <person name="Lopes M.R."/>
            <person name="Hittinger C.T."/>
            <person name="Goker M."/>
            <person name="Salamov A."/>
            <person name="Wisecaver J."/>
            <person name="Long T.M."/>
            <person name="Aerts A.L."/>
            <person name="Barry K."/>
            <person name="Choi C."/>
            <person name="Clum A."/>
            <person name="Coughlan A.Y."/>
            <person name="Deshpande S."/>
            <person name="Douglass A.P."/>
            <person name="Hanson S.J."/>
            <person name="Klenk H.-P."/>
            <person name="Labutti K."/>
            <person name="Lapidus A."/>
            <person name="Lindquist E."/>
            <person name="Lipzen A."/>
            <person name="Meier-Kolthoff J.P."/>
            <person name="Ohm R.A."/>
            <person name="Otillar R.P."/>
            <person name="Pangilinan J."/>
            <person name="Peng Y."/>
            <person name="Rokas A."/>
            <person name="Rosa C.A."/>
            <person name="Scheuner C."/>
            <person name="Sibirny A.A."/>
            <person name="Slot J.C."/>
            <person name="Stielow J.B."/>
            <person name="Sun H."/>
            <person name="Kurtzman C.P."/>
            <person name="Blackwell M."/>
            <person name="Grigoriev I.V."/>
            <person name="Jeffries T.W."/>
        </authorList>
    </citation>
    <scope>NUCLEOTIDE SEQUENCE [LARGE SCALE GENOMIC DNA]</scope>
    <source>
        <strain evidence="9">NRRL Y-2460</strain>
    </source>
</reference>
<dbReference type="Proteomes" id="UP000094236">
    <property type="component" value="Unassembled WGS sequence"/>
</dbReference>
<feature type="compositionally biased region" description="Low complexity" evidence="6">
    <location>
        <begin position="147"/>
        <end position="163"/>
    </location>
</feature>
<feature type="region of interest" description="Disordered" evidence="6">
    <location>
        <begin position="51"/>
        <end position="73"/>
    </location>
</feature>
<dbReference type="CDD" id="cd00086">
    <property type="entry name" value="homeodomain"/>
    <property type="match status" value="1"/>
</dbReference>
<feature type="domain" description="Homeobox" evidence="7">
    <location>
        <begin position="194"/>
        <end position="254"/>
    </location>
</feature>
<dbReference type="GO" id="GO:0000978">
    <property type="term" value="F:RNA polymerase II cis-regulatory region sequence-specific DNA binding"/>
    <property type="evidence" value="ECO:0007669"/>
    <property type="project" value="TreeGrafter"/>
</dbReference>
<dbReference type="InterPro" id="IPR001356">
    <property type="entry name" value="HD"/>
</dbReference>
<feature type="compositionally biased region" description="Polar residues" evidence="6">
    <location>
        <begin position="123"/>
        <end position="146"/>
    </location>
</feature>
<protein>
    <recommendedName>
        <fullName evidence="7">Homeobox domain-containing protein</fullName>
    </recommendedName>
</protein>
<feature type="compositionally biased region" description="Polar residues" evidence="6">
    <location>
        <begin position="58"/>
        <end position="73"/>
    </location>
</feature>
<keyword evidence="3 4" id="KW-0539">Nucleus</keyword>
<dbReference type="EMBL" id="KV454012">
    <property type="protein sequence ID" value="ODV96753.1"/>
    <property type="molecule type" value="Genomic_DNA"/>
</dbReference>
<feature type="region of interest" description="Disordered" evidence="6">
    <location>
        <begin position="123"/>
        <end position="207"/>
    </location>
</feature>
<dbReference type="GO" id="GO:0000981">
    <property type="term" value="F:DNA-binding transcription factor activity, RNA polymerase II-specific"/>
    <property type="evidence" value="ECO:0007669"/>
    <property type="project" value="InterPro"/>
</dbReference>
<evidence type="ECO:0000259" key="7">
    <source>
        <dbReference type="PROSITE" id="PS50071"/>
    </source>
</evidence>
<dbReference type="PANTHER" id="PTHR24324:SF9">
    <property type="entry name" value="HOMEOBOX DOMAIN-CONTAINING PROTEIN"/>
    <property type="match status" value="1"/>
</dbReference>
<feature type="DNA-binding region" description="Homeobox" evidence="4">
    <location>
        <begin position="196"/>
        <end position="255"/>
    </location>
</feature>
<dbReference type="Gene3D" id="1.10.10.60">
    <property type="entry name" value="Homeodomain-like"/>
    <property type="match status" value="1"/>
</dbReference>
<organism evidence="8 9">
    <name type="scientific">Pachysolen tannophilus NRRL Y-2460</name>
    <dbReference type="NCBI Taxonomy" id="669874"/>
    <lineage>
        <taxon>Eukaryota</taxon>
        <taxon>Fungi</taxon>
        <taxon>Dikarya</taxon>
        <taxon>Ascomycota</taxon>
        <taxon>Saccharomycotina</taxon>
        <taxon>Pichiomycetes</taxon>
        <taxon>Pachysolenaceae</taxon>
        <taxon>Pachysolen</taxon>
    </lineage>
</organism>
<name>A0A1E4TYB4_PACTA</name>
<dbReference type="SUPFAM" id="SSF46689">
    <property type="entry name" value="Homeodomain-like"/>
    <property type="match status" value="1"/>
</dbReference>